<keyword evidence="2" id="KW-0732">Signal</keyword>
<dbReference type="Gene3D" id="1.20.1600.10">
    <property type="entry name" value="Outer membrane efflux proteins (OEP)"/>
    <property type="match status" value="1"/>
</dbReference>
<evidence type="ECO:0000313" key="4">
    <source>
        <dbReference type="EMBL" id="KJV05875.1"/>
    </source>
</evidence>
<keyword evidence="2" id="KW-0472">Membrane</keyword>
<dbReference type="PANTHER" id="PTHR30203:SF33">
    <property type="entry name" value="BLR4455 PROTEIN"/>
    <property type="match status" value="1"/>
</dbReference>
<evidence type="ECO:0000313" key="5">
    <source>
        <dbReference type="Proteomes" id="UP000033684"/>
    </source>
</evidence>
<evidence type="ECO:0000256" key="3">
    <source>
        <dbReference type="SAM" id="Coils"/>
    </source>
</evidence>
<accession>A0A0F3IGE7</accession>
<dbReference type="Gene3D" id="2.20.200.10">
    <property type="entry name" value="Outer membrane efflux proteins (OEP)"/>
    <property type="match status" value="1"/>
</dbReference>
<dbReference type="AlphaFoldDB" id="A0A0F3IGE7"/>
<dbReference type="PROSITE" id="PS51257">
    <property type="entry name" value="PROKAR_LIPOPROTEIN"/>
    <property type="match status" value="1"/>
</dbReference>
<dbReference type="SUPFAM" id="SSF56954">
    <property type="entry name" value="Outer membrane efflux proteins (OEP)"/>
    <property type="match status" value="1"/>
</dbReference>
<organism evidence="4 5">
    <name type="scientific">Methylocucumis oryzae</name>
    <dbReference type="NCBI Taxonomy" id="1632867"/>
    <lineage>
        <taxon>Bacteria</taxon>
        <taxon>Pseudomonadati</taxon>
        <taxon>Pseudomonadota</taxon>
        <taxon>Gammaproteobacteria</taxon>
        <taxon>Methylococcales</taxon>
        <taxon>Methylococcaceae</taxon>
        <taxon>Methylocucumis</taxon>
    </lineage>
</organism>
<reference evidence="5" key="1">
    <citation type="submission" date="2015-03" db="EMBL/GenBank/DDBJ databases">
        <title>Draft genome sequence of a novel methanotroph (Sn10-6) isolated from flooded ricefield rhizosphere in India.</title>
        <authorList>
            <person name="Pandit P.S."/>
            <person name="Pore S.D."/>
            <person name="Arora P."/>
            <person name="Kapse N.G."/>
            <person name="Dhakephalkar P.K."/>
            <person name="Rahalkar M.C."/>
        </authorList>
    </citation>
    <scope>NUCLEOTIDE SEQUENCE [LARGE SCALE GENOMIC DNA]</scope>
    <source>
        <strain evidence="5">Sn10-6</strain>
    </source>
</reference>
<reference evidence="4 5" key="2">
    <citation type="journal article" date="2016" name="Microb. Ecol.">
        <title>Genome Characteristics of a Novel Type I Methanotroph (Sn10-6) Isolated from a Flooded Indian Rice Field.</title>
        <authorList>
            <person name="Rahalkar M.C."/>
            <person name="Pandit P.S."/>
            <person name="Dhakephalkar P.K."/>
            <person name="Pore S."/>
            <person name="Arora P."/>
            <person name="Kapse N."/>
        </authorList>
    </citation>
    <scope>NUCLEOTIDE SEQUENCE [LARGE SCALE GENOMIC DNA]</scope>
    <source>
        <strain evidence="4 5">Sn10-6</strain>
    </source>
</reference>
<keyword evidence="2" id="KW-0564">Palmitate</keyword>
<comment type="similarity">
    <text evidence="1 2">Belongs to the outer membrane factor (OMF) (TC 1.B.17) family.</text>
</comment>
<dbReference type="Proteomes" id="UP000033684">
    <property type="component" value="Unassembled WGS sequence"/>
</dbReference>
<feature type="signal peptide" evidence="2">
    <location>
        <begin position="1"/>
        <end position="19"/>
    </location>
</feature>
<sequence length="453" mass="49716">MKKPTVLLIAFTLSACNLAQKHSSPSIALPTHWQNLTDETNTKLNADWWQAFGSTELNTLIRTALRNNYDLSAAQQRIQQAKAQSQIAAAPLLPAVSATGSITDTRYDDDNGQKKGGLIDVAYEVDLWGANRAARDKGLANLNNEQFSRAALSLSIMAQVAQNYFTVLALIEQQRIIKNFIENLNETLIIAQARLRAGAINQIEVAQQESELANAKASLELLKQQRITTENALAILLAKSPQLIIQQPDAYATLAIPDPKAEQPASLLERRPDIRASEMAIIAAETDVTRAKAAFYPSLKLSLEPLFTSAPPASFVMTMAASLAQPLFQGGRLEGQLSQSQAITLELIENYKQNLITALREVEDAAATKRHSQARLANLNDAVDAAARAYELSDQRYRVGLIDYQTLLNTQRSWLTSENNRVQAKLTVLTALVQLYKALGGGWEGEITESSKH</sequence>
<dbReference type="GO" id="GO:0009279">
    <property type="term" value="C:cell outer membrane"/>
    <property type="evidence" value="ECO:0007669"/>
    <property type="project" value="UniProtKB-SubCell"/>
</dbReference>
<dbReference type="PANTHER" id="PTHR30203">
    <property type="entry name" value="OUTER MEMBRANE CATION EFFLUX PROTEIN"/>
    <property type="match status" value="1"/>
</dbReference>
<name>A0A0F3IGE7_9GAMM</name>
<keyword evidence="2" id="KW-1134">Transmembrane beta strand</keyword>
<keyword evidence="2" id="KW-0449">Lipoprotein</keyword>
<dbReference type="GO" id="GO:0015562">
    <property type="term" value="F:efflux transmembrane transporter activity"/>
    <property type="evidence" value="ECO:0007669"/>
    <property type="project" value="InterPro"/>
</dbReference>
<comment type="subcellular location">
    <subcellularLocation>
        <location evidence="2">Cell outer membrane</location>
        <topology evidence="2">Lipid-anchor</topology>
    </subcellularLocation>
</comment>
<gene>
    <name evidence="4" type="ORF">VZ94_14990</name>
</gene>
<evidence type="ECO:0000256" key="1">
    <source>
        <dbReference type="ARBA" id="ARBA00007613"/>
    </source>
</evidence>
<dbReference type="OrthoDB" id="9770517at2"/>
<dbReference type="PATRIC" id="fig|1632867.3.peg.1584"/>
<keyword evidence="3" id="KW-0175">Coiled coil</keyword>
<dbReference type="NCBIfam" id="TIGR01845">
    <property type="entry name" value="outer_NodT"/>
    <property type="match status" value="1"/>
</dbReference>
<keyword evidence="5" id="KW-1185">Reference proteome</keyword>
<comment type="caution">
    <text evidence="4">The sequence shown here is derived from an EMBL/GenBank/DDBJ whole genome shotgun (WGS) entry which is preliminary data.</text>
</comment>
<dbReference type="InterPro" id="IPR003423">
    <property type="entry name" value="OMP_efflux"/>
</dbReference>
<dbReference type="Pfam" id="PF02321">
    <property type="entry name" value="OEP"/>
    <property type="match status" value="2"/>
</dbReference>
<evidence type="ECO:0000256" key="2">
    <source>
        <dbReference type="RuleBase" id="RU362097"/>
    </source>
</evidence>
<protein>
    <recommendedName>
        <fullName evidence="6">Transporter</fullName>
    </recommendedName>
</protein>
<feature type="chain" id="PRO_5001436082" description="Transporter" evidence="2">
    <location>
        <begin position="20"/>
        <end position="453"/>
    </location>
</feature>
<proteinExistence type="inferred from homology"/>
<evidence type="ECO:0008006" key="6">
    <source>
        <dbReference type="Google" id="ProtNLM"/>
    </source>
</evidence>
<feature type="coiled-coil region" evidence="3">
    <location>
        <begin position="205"/>
        <end position="232"/>
    </location>
</feature>
<dbReference type="InterPro" id="IPR010131">
    <property type="entry name" value="MdtP/NodT-like"/>
</dbReference>
<keyword evidence="2" id="KW-0812">Transmembrane</keyword>
<dbReference type="EMBL" id="LAJX01000160">
    <property type="protein sequence ID" value="KJV05875.1"/>
    <property type="molecule type" value="Genomic_DNA"/>
</dbReference>